<keyword evidence="10" id="KW-0539">Nucleus</keyword>
<dbReference type="Gene3D" id="2.30.30.140">
    <property type="match status" value="1"/>
</dbReference>
<dbReference type="InterPro" id="IPR008676">
    <property type="entry name" value="MRG"/>
</dbReference>
<accession>A0A9P4J7Y6</accession>
<comment type="caution">
    <text evidence="15">The sequence shown here is derived from an EMBL/GenBank/DDBJ whole genome shotgun (WGS) entry which is preliminary data.</text>
</comment>
<dbReference type="Gene3D" id="1.10.274.30">
    <property type="entry name" value="MRG domain"/>
    <property type="match status" value="1"/>
</dbReference>
<dbReference type="GO" id="GO:0006281">
    <property type="term" value="P:DNA repair"/>
    <property type="evidence" value="ECO:0007669"/>
    <property type="project" value="UniProtKB-KW"/>
</dbReference>
<evidence type="ECO:0000256" key="4">
    <source>
        <dbReference type="ARBA" id="ARBA00018505"/>
    </source>
</evidence>
<organism evidence="15 16">
    <name type="scientific">Myriangium duriaei CBS 260.36</name>
    <dbReference type="NCBI Taxonomy" id="1168546"/>
    <lineage>
        <taxon>Eukaryota</taxon>
        <taxon>Fungi</taxon>
        <taxon>Dikarya</taxon>
        <taxon>Ascomycota</taxon>
        <taxon>Pezizomycotina</taxon>
        <taxon>Dothideomycetes</taxon>
        <taxon>Dothideomycetidae</taxon>
        <taxon>Myriangiales</taxon>
        <taxon>Myriangiaceae</taxon>
        <taxon>Myriangium</taxon>
    </lineage>
</organism>
<evidence type="ECO:0000256" key="2">
    <source>
        <dbReference type="ARBA" id="ARBA00009093"/>
    </source>
</evidence>
<comment type="similarity">
    <text evidence="2">Belongs to the MRG family.</text>
</comment>
<evidence type="ECO:0000256" key="5">
    <source>
        <dbReference type="ARBA" id="ARBA00022763"/>
    </source>
</evidence>
<keyword evidence="5" id="KW-0227">DNA damage</keyword>
<evidence type="ECO:0000256" key="6">
    <source>
        <dbReference type="ARBA" id="ARBA00022853"/>
    </source>
</evidence>
<dbReference type="InterPro" id="IPR000953">
    <property type="entry name" value="Chromo/chromo_shadow_dom"/>
</dbReference>
<dbReference type="SMART" id="SM00298">
    <property type="entry name" value="CHROMO"/>
    <property type="match status" value="1"/>
</dbReference>
<dbReference type="FunFam" id="1.10.274.30:FF:000004">
    <property type="entry name" value="Putative Chromatin modification-related protein eaf3"/>
    <property type="match status" value="1"/>
</dbReference>
<evidence type="ECO:0000256" key="7">
    <source>
        <dbReference type="ARBA" id="ARBA00023015"/>
    </source>
</evidence>
<keyword evidence="6" id="KW-0156">Chromatin regulator</keyword>
<keyword evidence="8" id="KW-0804">Transcription</keyword>
<dbReference type="GO" id="GO:0006355">
    <property type="term" value="P:regulation of DNA-templated transcription"/>
    <property type="evidence" value="ECO:0007669"/>
    <property type="project" value="InterPro"/>
</dbReference>
<protein>
    <recommendedName>
        <fullName evidence="4">Chromatin modification-related protein EAF3</fullName>
    </recommendedName>
    <alternativeName>
        <fullName evidence="12">Chromatin modification-related protein eaf3</fullName>
    </alternativeName>
</protein>
<dbReference type="PANTHER" id="PTHR10880">
    <property type="entry name" value="MORTALITY FACTOR 4-LIKE PROTEIN"/>
    <property type="match status" value="1"/>
</dbReference>
<proteinExistence type="inferred from homology"/>
<dbReference type="EMBL" id="ML996084">
    <property type="protein sequence ID" value="KAF2154098.1"/>
    <property type="molecule type" value="Genomic_DNA"/>
</dbReference>
<dbReference type="Pfam" id="PF22732">
    <property type="entry name" value="MSL3_chromo-like"/>
    <property type="match status" value="1"/>
</dbReference>
<dbReference type="GO" id="GO:0006338">
    <property type="term" value="P:chromatin remodeling"/>
    <property type="evidence" value="ECO:0007669"/>
    <property type="project" value="UniProtKB-ARBA"/>
</dbReference>
<dbReference type="OrthoDB" id="124855at2759"/>
<evidence type="ECO:0000256" key="3">
    <source>
        <dbReference type="ARBA" id="ARBA00011353"/>
    </source>
</evidence>
<evidence type="ECO:0000256" key="9">
    <source>
        <dbReference type="ARBA" id="ARBA00023204"/>
    </source>
</evidence>
<dbReference type="GO" id="GO:0032221">
    <property type="term" value="C:Rpd3S complex"/>
    <property type="evidence" value="ECO:0007669"/>
    <property type="project" value="TreeGrafter"/>
</dbReference>
<gene>
    <name evidence="15" type="ORF">K461DRAFT_277166</name>
</gene>
<dbReference type="InterPro" id="IPR038217">
    <property type="entry name" value="MRG_C_sf"/>
</dbReference>
<reference evidence="15" key="1">
    <citation type="journal article" date="2020" name="Stud. Mycol.">
        <title>101 Dothideomycetes genomes: a test case for predicting lifestyles and emergence of pathogens.</title>
        <authorList>
            <person name="Haridas S."/>
            <person name="Albert R."/>
            <person name="Binder M."/>
            <person name="Bloem J."/>
            <person name="Labutti K."/>
            <person name="Salamov A."/>
            <person name="Andreopoulos B."/>
            <person name="Baker S."/>
            <person name="Barry K."/>
            <person name="Bills G."/>
            <person name="Bluhm B."/>
            <person name="Cannon C."/>
            <person name="Castanera R."/>
            <person name="Culley D."/>
            <person name="Daum C."/>
            <person name="Ezra D."/>
            <person name="Gonzalez J."/>
            <person name="Henrissat B."/>
            <person name="Kuo A."/>
            <person name="Liang C."/>
            <person name="Lipzen A."/>
            <person name="Lutzoni F."/>
            <person name="Magnuson J."/>
            <person name="Mondo S."/>
            <person name="Nolan M."/>
            <person name="Ohm R."/>
            <person name="Pangilinan J."/>
            <person name="Park H.-J."/>
            <person name="Ramirez L."/>
            <person name="Alfaro M."/>
            <person name="Sun H."/>
            <person name="Tritt A."/>
            <person name="Yoshinaga Y."/>
            <person name="Zwiers L.-H."/>
            <person name="Turgeon B."/>
            <person name="Goodwin S."/>
            <person name="Spatafora J."/>
            <person name="Crous P."/>
            <person name="Grigoriev I."/>
        </authorList>
    </citation>
    <scope>NUCLEOTIDE SEQUENCE</scope>
    <source>
        <strain evidence="15">CBS 260.36</strain>
    </source>
</reference>
<comment type="subcellular location">
    <subcellularLocation>
        <location evidence="1">Nucleus</location>
    </subcellularLocation>
</comment>
<keyword evidence="16" id="KW-1185">Reference proteome</keyword>
<dbReference type="Proteomes" id="UP000799439">
    <property type="component" value="Unassembled WGS sequence"/>
</dbReference>
<dbReference type="SUPFAM" id="SSF54160">
    <property type="entry name" value="Chromo domain-like"/>
    <property type="match status" value="1"/>
</dbReference>
<keyword evidence="7" id="KW-0805">Transcription regulation</keyword>
<evidence type="ECO:0000256" key="13">
    <source>
        <dbReference type="SAM" id="MobiDB-lite"/>
    </source>
</evidence>
<comment type="subunit">
    <text evidence="3">Component of the NuA4 histone acetyltransferase complex.</text>
</comment>
<sequence>MAPASSSTGSLFNKDEKVLCFHLDLLYEAKVLDSRPVDSNDKKGPWQYRVHYKGWKNTWDDWVPQDRVRKMTEENKELANNLKKDMEAQRRSANRANAVSAPNKRKSLAGSERLGSSARASEEVSTIRGTKRGRDGRELEGIEKEEDFLRRPAIKLHMPENLKSLLVDDWEKITKDQKLVALPSRTSANQFLEDYEDAEKLRRREGSADWDILEEVVAGVREYFNKSLGRLLLYRFERQQWQDLHAQISKATGELAGKQVADVYGVEHLLRLFVSLPDLIAHTNMDSQAVSRLREELFKMTQFMSRSVPKYLSTEYEHPGDEYLDSVR</sequence>
<feature type="region of interest" description="Disordered" evidence="13">
    <location>
        <begin position="80"/>
        <end position="135"/>
    </location>
</feature>
<dbReference type="CDD" id="cd18983">
    <property type="entry name" value="CBD_MSL3_like"/>
    <property type="match status" value="1"/>
</dbReference>
<dbReference type="PROSITE" id="PS51640">
    <property type="entry name" value="MRG"/>
    <property type="match status" value="1"/>
</dbReference>
<feature type="domain" description="Chromo" evidence="14">
    <location>
        <begin position="26"/>
        <end position="86"/>
    </location>
</feature>
<dbReference type="Pfam" id="PF05712">
    <property type="entry name" value="MRG"/>
    <property type="match status" value="1"/>
</dbReference>
<evidence type="ECO:0000256" key="8">
    <source>
        <dbReference type="ARBA" id="ARBA00023163"/>
    </source>
</evidence>
<comment type="function">
    <text evidence="11">Involved in deacetylation of histones, chromatin assembly and chromosome segregation. May act as a transcriptional oscillator, directing histone deacetylases to specific chromosomal domains. Component of the NuA4 histone acetyltransferase complex which is involved in transcriptional activation of selected genes principally by acetylation of nucleosomal histone H4 and H2A. The NuA4 complex is also involved in DNA repair.</text>
</comment>
<feature type="compositionally biased region" description="Basic and acidic residues" evidence="13">
    <location>
        <begin position="80"/>
        <end position="90"/>
    </location>
</feature>
<evidence type="ECO:0000256" key="10">
    <source>
        <dbReference type="ARBA" id="ARBA00023242"/>
    </source>
</evidence>
<dbReference type="InterPro" id="IPR026541">
    <property type="entry name" value="MRG_dom"/>
</dbReference>
<evidence type="ECO:0000256" key="1">
    <source>
        <dbReference type="ARBA" id="ARBA00004123"/>
    </source>
</evidence>
<dbReference type="InterPro" id="IPR053820">
    <property type="entry name" value="MSL3_chromo-like"/>
</dbReference>
<dbReference type="InterPro" id="IPR016197">
    <property type="entry name" value="Chromo-like_dom_sf"/>
</dbReference>
<evidence type="ECO:0000256" key="11">
    <source>
        <dbReference type="ARBA" id="ARBA00057322"/>
    </source>
</evidence>
<dbReference type="PANTHER" id="PTHR10880:SF15">
    <property type="entry name" value="MSL COMPLEX SUBUNIT 3"/>
    <property type="match status" value="1"/>
</dbReference>
<dbReference type="AlphaFoldDB" id="A0A9P4J7Y6"/>
<dbReference type="PIRSF" id="PIRSF038133">
    <property type="entry name" value="HAT_Nua4_EAF3/MRG15"/>
    <property type="match status" value="1"/>
</dbReference>
<evidence type="ECO:0000313" key="15">
    <source>
        <dbReference type="EMBL" id="KAF2154098.1"/>
    </source>
</evidence>
<evidence type="ECO:0000259" key="14">
    <source>
        <dbReference type="SMART" id="SM00298"/>
    </source>
</evidence>
<name>A0A9P4J7Y6_9PEZI</name>
<evidence type="ECO:0000256" key="12">
    <source>
        <dbReference type="ARBA" id="ARBA00072864"/>
    </source>
</evidence>
<evidence type="ECO:0000313" key="16">
    <source>
        <dbReference type="Proteomes" id="UP000799439"/>
    </source>
</evidence>
<keyword evidence="9" id="KW-0234">DNA repair</keyword>
<dbReference type="GO" id="GO:0035267">
    <property type="term" value="C:NuA4 histone acetyltransferase complex"/>
    <property type="evidence" value="ECO:0007669"/>
    <property type="project" value="TreeGrafter"/>
</dbReference>